<dbReference type="RefSeq" id="WP_308370631.1">
    <property type="nucleotide sequence ID" value="NZ_CP124545.1"/>
</dbReference>
<proteinExistence type="predicted"/>
<dbReference type="InterPro" id="IPR003018">
    <property type="entry name" value="GAF"/>
</dbReference>
<protein>
    <submittedName>
        <fullName evidence="5">LuxR C-terminal-related transcriptional regulator</fullName>
    </submittedName>
</protein>
<dbReference type="PANTHER" id="PTHR44688:SF16">
    <property type="entry name" value="DNA-BINDING TRANSCRIPTIONAL ACTIVATOR DEVR_DOSR"/>
    <property type="match status" value="1"/>
</dbReference>
<dbReference type="AlphaFoldDB" id="A0AAX3ZY69"/>
<dbReference type="CDD" id="cd06170">
    <property type="entry name" value="LuxR_C_like"/>
    <property type="match status" value="1"/>
</dbReference>
<accession>A0AAX3ZY69</accession>
<evidence type="ECO:0000259" key="4">
    <source>
        <dbReference type="PROSITE" id="PS50043"/>
    </source>
</evidence>
<keyword evidence="2" id="KW-0238">DNA-binding</keyword>
<sequence>MIRTEQSVEMWDAGLTQQAHEFVDAATRLYGPDFRLASSTDIHGALEGARRQLGDALTEGRLSDSDIEEACHVLVGMEELEELGAESDAIRRVGELNSLHTAVVGLRDLAPAEMVQVVPSVICSALPFTRAMLSAINGSSWQPQRLHVQPQYRDSWMDFSGYVDSATFSLAEAQLEGELVRRRVPALVLTPEEDDRTLKSIVQASRSSAYVAAPIVSRGKVIGLFHADRPGGDGRLEPDDRDRLDAFATFFGLVFEQAVLRERISVQRSRLVASFDATDAQLERMQKVDGGLRRTPESGCPSSQQIVEAVSGGGAHEGLTSRERDVLAHMATGATNSQIAQMLVISEGTVKSHVKSILRKLRVSTRAAAAALYARQGR</sequence>
<dbReference type="InterPro" id="IPR029016">
    <property type="entry name" value="GAF-like_dom_sf"/>
</dbReference>
<evidence type="ECO:0000256" key="3">
    <source>
        <dbReference type="ARBA" id="ARBA00023163"/>
    </source>
</evidence>
<dbReference type="PROSITE" id="PS50043">
    <property type="entry name" value="HTH_LUXR_2"/>
    <property type="match status" value="1"/>
</dbReference>
<keyword evidence="1" id="KW-0805">Transcription regulation</keyword>
<feature type="domain" description="HTH luxR-type" evidence="4">
    <location>
        <begin position="312"/>
        <end position="377"/>
    </location>
</feature>
<dbReference type="GO" id="GO:0006355">
    <property type="term" value="P:regulation of DNA-templated transcription"/>
    <property type="evidence" value="ECO:0007669"/>
    <property type="project" value="InterPro"/>
</dbReference>
<reference evidence="5" key="1">
    <citation type="submission" date="2023-08" db="EMBL/GenBank/DDBJ databases">
        <title>Isolation and Characterization of Rhodococcus erythropolis MGMM8.</title>
        <authorList>
            <person name="Diabankana R.G.C."/>
            <person name="Afordoanyi D.M."/>
            <person name="Validov S.Z."/>
        </authorList>
    </citation>
    <scope>NUCLEOTIDE SEQUENCE</scope>
    <source>
        <strain evidence="5">MGMM8</strain>
    </source>
</reference>
<evidence type="ECO:0000313" key="6">
    <source>
        <dbReference type="Proteomes" id="UP001230933"/>
    </source>
</evidence>
<dbReference type="PRINTS" id="PR00038">
    <property type="entry name" value="HTHLUXR"/>
</dbReference>
<dbReference type="PANTHER" id="PTHR44688">
    <property type="entry name" value="DNA-BINDING TRANSCRIPTIONAL ACTIVATOR DEVR_DOSR"/>
    <property type="match status" value="1"/>
</dbReference>
<dbReference type="EMBL" id="CP124545">
    <property type="protein sequence ID" value="WMN01696.1"/>
    <property type="molecule type" value="Genomic_DNA"/>
</dbReference>
<dbReference type="SUPFAM" id="SSF46894">
    <property type="entry name" value="C-terminal effector domain of the bipartite response regulators"/>
    <property type="match status" value="1"/>
</dbReference>
<dbReference type="PROSITE" id="PS00622">
    <property type="entry name" value="HTH_LUXR_1"/>
    <property type="match status" value="1"/>
</dbReference>
<dbReference type="SUPFAM" id="SSF55781">
    <property type="entry name" value="GAF domain-like"/>
    <property type="match status" value="1"/>
</dbReference>
<name>A0AAX3ZY69_RHOER</name>
<organism evidence="5 6">
    <name type="scientific">Rhodococcus erythropolis</name>
    <name type="common">Arthrobacter picolinophilus</name>
    <dbReference type="NCBI Taxonomy" id="1833"/>
    <lineage>
        <taxon>Bacteria</taxon>
        <taxon>Bacillati</taxon>
        <taxon>Actinomycetota</taxon>
        <taxon>Actinomycetes</taxon>
        <taxon>Mycobacteriales</taxon>
        <taxon>Nocardiaceae</taxon>
        <taxon>Rhodococcus</taxon>
        <taxon>Rhodococcus erythropolis group</taxon>
    </lineage>
</organism>
<dbReference type="SMART" id="SM00065">
    <property type="entry name" value="GAF"/>
    <property type="match status" value="1"/>
</dbReference>
<dbReference type="Gene3D" id="1.10.10.10">
    <property type="entry name" value="Winged helix-like DNA-binding domain superfamily/Winged helix DNA-binding domain"/>
    <property type="match status" value="1"/>
</dbReference>
<dbReference type="GO" id="GO:0003677">
    <property type="term" value="F:DNA binding"/>
    <property type="evidence" value="ECO:0007669"/>
    <property type="project" value="UniProtKB-KW"/>
</dbReference>
<dbReference type="InterPro" id="IPR036388">
    <property type="entry name" value="WH-like_DNA-bd_sf"/>
</dbReference>
<dbReference type="Gene3D" id="3.30.450.40">
    <property type="match status" value="1"/>
</dbReference>
<evidence type="ECO:0000313" key="5">
    <source>
        <dbReference type="EMBL" id="WMN01696.1"/>
    </source>
</evidence>
<dbReference type="Proteomes" id="UP001230933">
    <property type="component" value="Chromosome"/>
</dbReference>
<evidence type="ECO:0000256" key="1">
    <source>
        <dbReference type="ARBA" id="ARBA00023015"/>
    </source>
</evidence>
<dbReference type="InterPro" id="IPR000792">
    <property type="entry name" value="Tscrpt_reg_LuxR_C"/>
</dbReference>
<dbReference type="Pfam" id="PF00196">
    <property type="entry name" value="GerE"/>
    <property type="match status" value="1"/>
</dbReference>
<dbReference type="SMART" id="SM00421">
    <property type="entry name" value="HTH_LUXR"/>
    <property type="match status" value="1"/>
</dbReference>
<dbReference type="InterPro" id="IPR016032">
    <property type="entry name" value="Sig_transdc_resp-reg_C-effctor"/>
</dbReference>
<dbReference type="Pfam" id="PF01590">
    <property type="entry name" value="GAF"/>
    <property type="match status" value="1"/>
</dbReference>
<evidence type="ECO:0000256" key="2">
    <source>
        <dbReference type="ARBA" id="ARBA00023125"/>
    </source>
</evidence>
<gene>
    <name evidence="5" type="ORF">QIE55_30755</name>
</gene>
<keyword evidence="3" id="KW-0804">Transcription</keyword>